<gene>
    <name evidence="3" type="ORF">DFR30_2251</name>
</gene>
<dbReference type="InterPro" id="IPR029058">
    <property type="entry name" value="AB_hydrolase_fold"/>
</dbReference>
<evidence type="ECO:0000313" key="4">
    <source>
        <dbReference type="Proteomes" id="UP000295707"/>
    </source>
</evidence>
<accession>A0A4R1HNV6</accession>
<evidence type="ECO:0000313" key="3">
    <source>
        <dbReference type="EMBL" id="TCK18962.1"/>
    </source>
</evidence>
<name>A0A4R1HNV6_9GAMM</name>
<feature type="chain" id="PRO_5020705686" evidence="1">
    <location>
        <begin position="21"/>
        <end position="278"/>
    </location>
</feature>
<keyword evidence="1" id="KW-0732">Signal</keyword>
<keyword evidence="4" id="KW-1185">Reference proteome</keyword>
<dbReference type="Pfam" id="PF07819">
    <property type="entry name" value="PGAP1"/>
    <property type="match status" value="1"/>
</dbReference>
<evidence type="ECO:0000256" key="1">
    <source>
        <dbReference type="SAM" id="SignalP"/>
    </source>
</evidence>
<dbReference type="RefSeq" id="WP_132973217.1">
    <property type="nucleotide sequence ID" value="NZ_SMFX01000001.1"/>
</dbReference>
<dbReference type="Gene3D" id="3.40.50.1820">
    <property type="entry name" value="alpha/beta hydrolase"/>
    <property type="match status" value="1"/>
</dbReference>
<dbReference type="GO" id="GO:0016788">
    <property type="term" value="F:hydrolase activity, acting on ester bonds"/>
    <property type="evidence" value="ECO:0007669"/>
    <property type="project" value="InterPro"/>
</dbReference>
<dbReference type="SUPFAM" id="SSF53474">
    <property type="entry name" value="alpha/beta-Hydrolases"/>
    <property type="match status" value="1"/>
</dbReference>
<evidence type="ECO:0000259" key="2">
    <source>
        <dbReference type="Pfam" id="PF07819"/>
    </source>
</evidence>
<feature type="signal peptide" evidence="1">
    <location>
        <begin position="1"/>
        <end position="20"/>
    </location>
</feature>
<dbReference type="EMBL" id="SMFX01000001">
    <property type="protein sequence ID" value="TCK18962.1"/>
    <property type="molecule type" value="Genomic_DNA"/>
</dbReference>
<reference evidence="3 4" key="1">
    <citation type="submission" date="2019-03" db="EMBL/GenBank/DDBJ databases">
        <title>Genomic Encyclopedia of Type Strains, Phase IV (KMG-IV): sequencing the most valuable type-strain genomes for metagenomic binning, comparative biology and taxonomic classification.</title>
        <authorList>
            <person name="Goeker M."/>
        </authorList>
    </citation>
    <scope>NUCLEOTIDE SEQUENCE [LARGE SCALE GENOMIC DNA]</scope>
    <source>
        <strain evidence="3 4">DSM 19610</strain>
    </source>
</reference>
<feature type="domain" description="GPI inositol-deacylase PGAP1-like alpha/beta" evidence="2">
    <location>
        <begin position="92"/>
        <end position="148"/>
    </location>
</feature>
<protein>
    <submittedName>
        <fullName evidence="3">PGAP1-like protein</fullName>
    </submittedName>
</protein>
<dbReference type="OrthoDB" id="5760641at2"/>
<organism evidence="3 4">
    <name type="scientific">Thiogranum longum</name>
    <dbReference type="NCBI Taxonomy" id="1537524"/>
    <lineage>
        <taxon>Bacteria</taxon>
        <taxon>Pseudomonadati</taxon>
        <taxon>Pseudomonadota</taxon>
        <taxon>Gammaproteobacteria</taxon>
        <taxon>Chromatiales</taxon>
        <taxon>Ectothiorhodospiraceae</taxon>
        <taxon>Thiogranum</taxon>
    </lineage>
</organism>
<dbReference type="Proteomes" id="UP000295707">
    <property type="component" value="Unassembled WGS sequence"/>
</dbReference>
<dbReference type="InterPro" id="IPR012908">
    <property type="entry name" value="PGAP1-ab_dom-like"/>
</dbReference>
<dbReference type="AlphaFoldDB" id="A0A4R1HNV6"/>
<comment type="caution">
    <text evidence="3">The sequence shown here is derived from an EMBL/GenBank/DDBJ whole genome shotgun (WGS) entry which is preliminary data.</text>
</comment>
<proteinExistence type="predicted"/>
<sequence>MKQLSFLTALLLTLVQPVQADVLVLVHGYMADARSWEASGVTATLASRGWQPAGVLTPTPNGIVSPVALSQAANKSYSVNLPAAAPLQVQATALARVLDVVRQQYPQERLVLAGHSAGGVVARMMLTGQNPYAVDTLVSIASPHLGTGRAAQGLDLVDFNPFFCPGPGIDFMKHALGGDEYDYLEHSRGALIDLLPEASGNILAWLNRQPYPDIHYYAIVHTLPYESGDDIVPAYSQDMNNVPTLRGRVKTLYIPASHSLNPQDGILLATLLAQQSRR</sequence>